<comment type="caution">
    <text evidence="1">The sequence shown here is derived from an EMBL/GenBank/DDBJ whole genome shotgun (WGS) entry which is preliminary data.</text>
</comment>
<evidence type="ECO:0008006" key="3">
    <source>
        <dbReference type="Google" id="ProtNLM"/>
    </source>
</evidence>
<dbReference type="OrthoDB" id="881297at2"/>
<reference evidence="1 2" key="1">
    <citation type="submission" date="2018-05" db="EMBL/GenBank/DDBJ databases">
        <title>Marinifilum breve JC075T sp. nov., a marine bacterium isolated from Yongle Blue Hole in the South China Sea.</title>
        <authorList>
            <person name="Fu T."/>
        </authorList>
    </citation>
    <scope>NUCLEOTIDE SEQUENCE [LARGE SCALE GENOMIC DNA]</scope>
    <source>
        <strain evidence="1 2">JC075</strain>
    </source>
</reference>
<evidence type="ECO:0000313" key="2">
    <source>
        <dbReference type="Proteomes" id="UP000248079"/>
    </source>
</evidence>
<dbReference type="Gene3D" id="1.10.357.10">
    <property type="entry name" value="Tetracycline Repressor, domain 2"/>
    <property type="match status" value="1"/>
</dbReference>
<dbReference type="EMBL" id="QFLI01000012">
    <property type="protein sequence ID" value="PXX96115.1"/>
    <property type="molecule type" value="Genomic_DNA"/>
</dbReference>
<dbReference type="Proteomes" id="UP000248079">
    <property type="component" value="Unassembled WGS sequence"/>
</dbReference>
<dbReference type="InterPro" id="IPR036271">
    <property type="entry name" value="Tet_transcr_reg_TetR-rel_C_sf"/>
</dbReference>
<evidence type="ECO:0000313" key="1">
    <source>
        <dbReference type="EMBL" id="PXX96115.1"/>
    </source>
</evidence>
<proteinExistence type="predicted"/>
<accession>A0A2V3ZSN3</accession>
<keyword evidence="2" id="KW-1185">Reference proteome</keyword>
<sequence length="208" mass="24722">MDKEFVQVIEKVRTFLLKNGLKDFSFEKIKDFGVTQEDISKFVDSKEELVEKILEYERKSFEAIFLEYNFEGQNAIDILFIVSQEINDKFEHVTPSITMELEQYFPDIYAKHMEDRMEFIFDKIQINIQKGIAQGMYRNDLSGEMVGRMYLSRLEDMHNPELYPPERFKFGTIYDTMIDEFVKSIATDEGLSYYRQRKQLLGVLSFGR</sequence>
<dbReference type="RefSeq" id="WP_110363081.1">
    <property type="nucleotide sequence ID" value="NZ_QFLI01000012.1"/>
</dbReference>
<organism evidence="1 2">
    <name type="scientific">Marinifilum breve</name>
    <dbReference type="NCBI Taxonomy" id="2184082"/>
    <lineage>
        <taxon>Bacteria</taxon>
        <taxon>Pseudomonadati</taxon>
        <taxon>Bacteroidota</taxon>
        <taxon>Bacteroidia</taxon>
        <taxon>Marinilabiliales</taxon>
        <taxon>Marinifilaceae</taxon>
    </lineage>
</organism>
<protein>
    <recommendedName>
        <fullName evidence="3">TetR/AcrR family transcriptional regulator</fullName>
    </recommendedName>
</protein>
<dbReference type="AlphaFoldDB" id="A0A2V3ZSN3"/>
<dbReference type="SUPFAM" id="SSF48498">
    <property type="entry name" value="Tetracyclin repressor-like, C-terminal domain"/>
    <property type="match status" value="1"/>
</dbReference>
<gene>
    <name evidence="1" type="ORF">DF185_20220</name>
</gene>
<name>A0A2V3ZSN3_9BACT</name>